<dbReference type="EMBL" id="JBEUOH010000018">
    <property type="protein sequence ID" value="KAL0870823.1"/>
    <property type="molecule type" value="Genomic_DNA"/>
</dbReference>
<proteinExistence type="predicted"/>
<protein>
    <recommendedName>
        <fullName evidence="2">Ig-like domain-containing protein</fullName>
    </recommendedName>
</protein>
<evidence type="ECO:0000313" key="3">
    <source>
        <dbReference type="EMBL" id="KAL0870823.1"/>
    </source>
</evidence>
<dbReference type="InterPro" id="IPR013098">
    <property type="entry name" value="Ig_I-set"/>
</dbReference>
<sequence length="292" mass="31019">MRALARLLLLAVLPAFAGQRSWCVGGEVVSVTESAGAGPEFVRGSTAVVLAVGSDAALECQVLRLGDKAVSWVRSRDLQILSHAGQVFTADARVSAGLARAGALSRHTLRIARLRAADAGRYECQLNTEPKMSLFYNLTVVDEPMPVVVISAEGGRAVHAALGGAATLSCDARYDPPPRDLPLPPLDIRWTKDGQPVNLQSSRGGVSLDTERWAWRAVSRLTLAGLAEEDAGVYTCAASDVAETVLLDVGLESPMEAMQRDQSADNSASSLQRYTFCALTLAALLLQTFLNT</sequence>
<dbReference type="PANTHER" id="PTHR23279">
    <property type="entry name" value="DEFECTIVE PROBOSCIS EXTENSION RESPONSE DPR -RELATED"/>
    <property type="match status" value="1"/>
</dbReference>
<keyword evidence="4" id="KW-1185">Reference proteome</keyword>
<dbReference type="InterPro" id="IPR007110">
    <property type="entry name" value="Ig-like_dom"/>
</dbReference>
<dbReference type="InterPro" id="IPR003598">
    <property type="entry name" value="Ig_sub2"/>
</dbReference>
<dbReference type="SMART" id="SM00408">
    <property type="entry name" value="IGc2"/>
    <property type="match status" value="2"/>
</dbReference>
<gene>
    <name evidence="3" type="ORF">ABMA27_005747</name>
</gene>
<evidence type="ECO:0000256" key="1">
    <source>
        <dbReference type="SAM" id="SignalP"/>
    </source>
</evidence>
<dbReference type="InterPro" id="IPR037448">
    <property type="entry name" value="Zig-8"/>
</dbReference>
<dbReference type="PROSITE" id="PS50835">
    <property type="entry name" value="IG_LIKE"/>
    <property type="match status" value="2"/>
</dbReference>
<dbReference type="SMART" id="SM00409">
    <property type="entry name" value="IG"/>
    <property type="match status" value="2"/>
</dbReference>
<evidence type="ECO:0000313" key="4">
    <source>
        <dbReference type="Proteomes" id="UP001549920"/>
    </source>
</evidence>
<dbReference type="InterPro" id="IPR036179">
    <property type="entry name" value="Ig-like_dom_sf"/>
</dbReference>
<dbReference type="SUPFAM" id="SSF48726">
    <property type="entry name" value="Immunoglobulin"/>
    <property type="match status" value="2"/>
</dbReference>
<dbReference type="Pfam" id="PF07679">
    <property type="entry name" value="I-set"/>
    <property type="match status" value="1"/>
</dbReference>
<feature type="domain" description="Ig-like" evidence="2">
    <location>
        <begin position="39"/>
        <end position="135"/>
    </location>
</feature>
<dbReference type="CDD" id="cd00096">
    <property type="entry name" value="Ig"/>
    <property type="match status" value="1"/>
</dbReference>
<name>A0ABR3HKC1_LOXSC</name>
<keyword evidence="1" id="KW-0732">Signal</keyword>
<dbReference type="Gene3D" id="2.60.40.10">
    <property type="entry name" value="Immunoglobulins"/>
    <property type="match status" value="2"/>
</dbReference>
<dbReference type="Proteomes" id="UP001549920">
    <property type="component" value="Unassembled WGS sequence"/>
</dbReference>
<dbReference type="Pfam" id="PF13927">
    <property type="entry name" value="Ig_3"/>
    <property type="match status" value="1"/>
</dbReference>
<dbReference type="InterPro" id="IPR013783">
    <property type="entry name" value="Ig-like_fold"/>
</dbReference>
<evidence type="ECO:0000259" key="2">
    <source>
        <dbReference type="PROSITE" id="PS50835"/>
    </source>
</evidence>
<feature type="signal peptide" evidence="1">
    <location>
        <begin position="1"/>
        <end position="19"/>
    </location>
</feature>
<feature type="chain" id="PRO_5046145466" description="Ig-like domain-containing protein" evidence="1">
    <location>
        <begin position="20"/>
        <end position="292"/>
    </location>
</feature>
<comment type="caution">
    <text evidence="3">The sequence shown here is derived from an EMBL/GenBank/DDBJ whole genome shotgun (WGS) entry which is preliminary data.</text>
</comment>
<dbReference type="PANTHER" id="PTHR23279:SF36">
    <property type="entry name" value="DEFECTIVE PROBOSCIS EXTENSION RESPONSE 9, ISOFORM A"/>
    <property type="match status" value="1"/>
</dbReference>
<reference evidence="3 4" key="1">
    <citation type="submission" date="2024-06" db="EMBL/GenBank/DDBJ databases">
        <title>A chromosome-level genome assembly of beet webworm, Loxostege sticticalis.</title>
        <authorList>
            <person name="Zhang Y."/>
        </authorList>
    </citation>
    <scope>NUCLEOTIDE SEQUENCE [LARGE SCALE GENOMIC DNA]</scope>
    <source>
        <strain evidence="3">AQ026</strain>
        <tissue evidence="3">Whole body</tissue>
    </source>
</reference>
<accession>A0ABR3HKC1</accession>
<organism evidence="3 4">
    <name type="scientific">Loxostege sticticalis</name>
    <name type="common">Beet webworm moth</name>
    <dbReference type="NCBI Taxonomy" id="481309"/>
    <lineage>
        <taxon>Eukaryota</taxon>
        <taxon>Metazoa</taxon>
        <taxon>Ecdysozoa</taxon>
        <taxon>Arthropoda</taxon>
        <taxon>Hexapoda</taxon>
        <taxon>Insecta</taxon>
        <taxon>Pterygota</taxon>
        <taxon>Neoptera</taxon>
        <taxon>Endopterygota</taxon>
        <taxon>Lepidoptera</taxon>
        <taxon>Glossata</taxon>
        <taxon>Ditrysia</taxon>
        <taxon>Pyraloidea</taxon>
        <taxon>Crambidae</taxon>
        <taxon>Pyraustinae</taxon>
        <taxon>Loxostege</taxon>
    </lineage>
</organism>
<dbReference type="InterPro" id="IPR003599">
    <property type="entry name" value="Ig_sub"/>
</dbReference>
<feature type="domain" description="Ig-like" evidence="2">
    <location>
        <begin position="146"/>
        <end position="248"/>
    </location>
</feature>